<evidence type="ECO:0000313" key="1">
    <source>
        <dbReference type="EMBL" id="ODQ63782.1"/>
    </source>
</evidence>
<name>A0A1E3PFQ6_9ASCO</name>
<dbReference type="EMBL" id="KV454413">
    <property type="protein sequence ID" value="ODQ63782.1"/>
    <property type="molecule type" value="Genomic_DNA"/>
</dbReference>
<dbReference type="AlphaFoldDB" id="A0A1E3PFQ6"/>
<accession>A0A1E3PFQ6</accession>
<protein>
    <submittedName>
        <fullName evidence="1">Uncharacterized protein</fullName>
    </submittedName>
</protein>
<feature type="non-terminal residue" evidence="1">
    <location>
        <position position="82"/>
    </location>
</feature>
<proteinExistence type="predicted"/>
<sequence>MVCRIPYFPIVLGSVSATIRGECVQCRVSGTGLNYAPKKSPTSRTQALDLFISKLPKKNLNHALGSGKVSFKNSFKMIWRIL</sequence>
<dbReference type="Proteomes" id="UP000095009">
    <property type="component" value="Unassembled WGS sequence"/>
</dbReference>
<reference evidence="1 2" key="1">
    <citation type="journal article" date="2016" name="Proc. Natl. Acad. Sci. U.S.A.">
        <title>Comparative genomics of biotechnologically important yeasts.</title>
        <authorList>
            <person name="Riley R."/>
            <person name="Haridas S."/>
            <person name="Wolfe K.H."/>
            <person name="Lopes M.R."/>
            <person name="Hittinger C.T."/>
            <person name="Goeker M."/>
            <person name="Salamov A.A."/>
            <person name="Wisecaver J.H."/>
            <person name="Long T.M."/>
            <person name="Calvey C.H."/>
            <person name="Aerts A.L."/>
            <person name="Barry K.W."/>
            <person name="Choi C."/>
            <person name="Clum A."/>
            <person name="Coughlan A.Y."/>
            <person name="Deshpande S."/>
            <person name="Douglass A.P."/>
            <person name="Hanson S.J."/>
            <person name="Klenk H.-P."/>
            <person name="LaButti K.M."/>
            <person name="Lapidus A."/>
            <person name="Lindquist E.A."/>
            <person name="Lipzen A.M."/>
            <person name="Meier-Kolthoff J.P."/>
            <person name="Ohm R.A."/>
            <person name="Otillar R.P."/>
            <person name="Pangilinan J.L."/>
            <person name="Peng Y."/>
            <person name="Rokas A."/>
            <person name="Rosa C.A."/>
            <person name="Scheuner C."/>
            <person name="Sibirny A.A."/>
            <person name="Slot J.C."/>
            <person name="Stielow J.B."/>
            <person name="Sun H."/>
            <person name="Kurtzman C.P."/>
            <person name="Blackwell M."/>
            <person name="Grigoriev I.V."/>
            <person name="Jeffries T.W."/>
        </authorList>
    </citation>
    <scope>NUCLEOTIDE SEQUENCE [LARGE SCALE GENOMIC DNA]</scope>
    <source>
        <strain evidence="1 2">DSM 6958</strain>
    </source>
</reference>
<gene>
    <name evidence="1" type="ORF">NADFUDRAFT_83912</name>
</gene>
<keyword evidence="2" id="KW-1185">Reference proteome</keyword>
<evidence type="ECO:0000313" key="2">
    <source>
        <dbReference type="Proteomes" id="UP000095009"/>
    </source>
</evidence>
<organism evidence="1 2">
    <name type="scientific">Nadsonia fulvescens var. elongata DSM 6958</name>
    <dbReference type="NCBI Taxonomy" id="857566"/>
    <lineage>
        <taxon>Eukaryota</taxon>
        <taxon>Fungi</taxon>
        <taxon>Dikarya</taxon>
        <taxon>Ascomycota</taxon>
        <taxon>Saccharomycotina</taxon>
        <taxon>Dipodascomycetes</taxon>
        <taxon>Dipodascales</taxon>
        <taxon>Dipodascales incertae sedis</taxon>
        <taxon>Nadsonia</taxon>
    </lineage>
</organism>